<dbReference type="SUPFAM" id="SSF56219">
    <property type="entry name" value="DNase I-like"/>
    <property type="match status" value="1"/>
</dbReference>
<keyword evidence="3" id="KW-0255">Endonuclease</keyword>
<reference evidence="3 4" key="1">
    <citation type="submission" date="2017-04" db="EMBL/GenBank/DDBJ databases">
        <authorList>
            <person name="Afonso C.L."/>
            <person name="Miller P.J."/>
            <person name="Scott M.A."/>
            <person name="Spackman E."/>
            <person name="Goraichik I."/>
            <person name="Dimitrov K.M."/>
            <person name="Suarez D.L."/>
            <person name="Swayne D.E."/>
        </authorList>
    </citation>
    <scope>NUCLEOTIDE SEQUENCE [LARGE SCALE GENOMIC DNA]</scope>
    <source>
        <strain evidence="3 4">DSM 19625</strain>
    </source>
</reference>
<dbReference type="InterPro" id="IPR036691">
    <property type="entry name" value="Endo/exonu/phosph_ase_sf"/>
</dbReference>
<dbReference type="GO" id="GO:0016020">
    <property type="term" value="C:membrane"/>
    <property type="evidence" value="ECO:0007669"/>
    <property type="project" value="GOC"/>
</dbReference>
<evidence type="ECO:0000313" key="4">
    <source>
        <dbReference type="Proteomes" id="UP000192678"/>
    </source>
</evidence>
<dbReference type="PROSITE" id="PS51257">
    <property type="entry name" value="PROKAR_LIPOPROTEIN"/>
    <property type="match status" value="1"/>
</dbReference>
<keyword evidence="4" id="KW-1185">Reference proteome</keyword>
<keyword evidence="3" id="KW-0269">Exonuclease</keyword>
<dbReference type="Gene3D" id="3.60.10.10">
    <property type="entry name" value="Endonuclease/exonuclease/phosphatase"/>
    <property type="match status" value="1"/>
</dbReference>
<dbReference type="EMBL" id="FWYB01000018">
    <property type="protein sequence ID" value="SMD15352.1"/>
    <property type="molecule type" value="Genomic_DNA"/>
</dbReference>
<keyword evidence="3" id="KW-0378">Hydrolase</keyword>
<dbReference type="RefSeq" id="WP_144009592.1">
    <property type="nucleotide sequence ID" value="NZ_FWYB01000018.1"/>
</dbReference>
<keyword evidence="3" id="KW-0540">Nuclease</keyword>
<name>A0A1W2F0J0_9SPHI</name>
<accession>A0A1W2F0J0</accession>
<evidence type="ECO:0000259" key="1">
    <source>
        <dbReference type="Pfam" id="PF03372"/>
    </source>
</evidence>
<dbReference type="PANTHER" id="PTHR14859">
    <property type="entry name" value="CALCOFLUOR WHITE HYPERSENSITIVE PROTEIN PRECURSOR"/>
    <property type="match status" value="1"/>
</dbReference>
<dbReference type="STRING" id="475255.SAMN04488101_11851"/>
<organism evidence="3 4">
    <name type="scientific">Pedobacter nyackensis</name>
    <dbReference type="NCBI Taxonomy" id="475255"/>
    <lineage>
        <taxon>Bacteria</taxon>
        <taxon>Pseudomonadati</taxon>
        <taxon>Bacteroidota</taxon>
        <taxon>Sphingobacteriia</taxon>
        <taxon>Sphingobacteriales</taxon>
        <taxon>Sphingobacteriaceae</taxon>
        <taxon>Pedobacter</taxon>
    </lineage>
</organism>
<dbReference type="Proteomes" id="UP000192678">
    <property type="component" value="Unassembled WGS sequence"/>
</dbReference>
<evidence type="ECO:0000313" key="3">
    <source>
        <dbReference type="EMBL" id="SMD15352.1"/>
    </source>
</evidence>
<protein>
    <submittedName>
        <fullName evidence="3">Metal-dependent hydrolase, endonuclease/exonuclease/phosphatase family</fullName>
    </submittedName>
</protein>
<dbReference type="InterPro" id="IPR005135">
    <property type="entry name" value="Endo/exonuclease/phosphatase"/>
</dbReference>
<dbReference type="Gene3D" id="2.60.40.1740">
    <property type="entry name" value="hypothetical protein (bacova_03559)"/>
    <property type="match status" value="1"/>
</dbReference>
<dbReference type="Pfam" id="PF03372">
    <property type="entry name" value="Exo_endo_phos"/>
    <property type="match status" value="1"/>
</dbReference>
<proteinExistence type="predicted"/>
<dbReference type="OrthoDB" id="1434826at2"/>
<dbReference type="Pfam" id="PF08522">
    <property type="entry name" value="BT_3987-like_N"/>
    <property type="match status" value="1"/>
</dbReference>
<dbReference type="GO" id="GO:0004527">
    <property type="term" value="F:exonuclease activity"/>
    <property type="evidence" value="ECO:0007669"/>
    <property type="project" value="UniProtKB-KW"/>
</dbReference>
<dbReference type="InterPro" id="IPR051916">
    <property type="entry name" value="GPI-anchor_lipid_remodeler"/>
</dbReference>
<dbReference type="GO" id="GO:0006506">
    <property type="term" value="P:GPI anchor biosynthetic process"/>
    <property type="evidence" value="ECO:0007669"/>
    <property type="project" value="TreeGrafter"/>
</dbReference>
<dbReference type="InterPro" id="IPR013728">
    <property type="entry name" value="BT_3987-like_N"/>
</dbReference>
<dbReference type="GO" id="GO:0004519">
    <property type="term" value="F:endonuclease activity"/>
    <property type="evidence" value="ECO:0007669"/>
    <property type="project" value="UniProtKB-KW"/>
</dbReference>
<gene>
    <name evidence="3" type="ORF">SAMN04488101_11851</name>
</gene>
<feature type="domain" description="BT-3987-like N-terminal" evidence="2">
    <location>
        <begin position="37"/>
        <end position="153"/>
    </location>
</feature>
<dbReference type="PANTHER" id="PTHR14859:SF15">
    <property type="entry name" value="ENDONUCLEASE_EXONUCLEASE_PHOSPHATASE DOMAIN-CONTAINING PROTEIN"/>
    <property type="match status" value="1"/>
</dbReference>
<sequence>MKLKSYLYIIAIFLTSGLFTSCKYDMAIANPDDYVKIYMSQAAESPASRTFIMADTLNTIIFGASYGGPADLEEDVQVSFKASPELVAGYNQANETSYAVLPADSYTFEGTAGIIKKGQISTAPLKIKIKTKGVLQQFKQYLLPVSIAEVSGNKPVNEALKTTFFRVEAQREGMSFKVLSVGKGGTALDMNAVANIVNAQGPDIVLVREMDIKTTRSNGMDQAEVLAGLIGMPNYVFAPSIAAYQGGQYGATVFSKYPIVKQETFILPTGNTNVEKGPLAVVELQVNDSQKIIFAGTHLNATVAVRDVQLAELIRITENYKDKPMILAGNFNDRPVNGPLYLTMAGKNWEYPCTTCPANTPIATPVNYSDFIMYRTSQDFKILGYTVGTASTSAHLPVITQFTLYK</sequence>
<dbReference type="AlphaFoldDB" id="A0A1W2F0J0"/>
<feature type="domain" description="Endonuclease/exonuclease/phosphatase" evidence="1">
    <location>
        <begin position="185"/>
        <end position="361"/>
    </location>
</feature>
<evidence type="ECO:0000259" key="2">
    <source>
        <dbReference type="Pfam" id="PF08522"/>
    </source>
</evidence>